<keyword evidence="1" id="KW-0805">Transcription regulation</keyword>
<dbReference type="EMBL" id="JALAXJ010000015">
    <property type="protein sequence ID" value="MCY9230482.1"/>
    <property type="molecule type" value="Genomic_DNA"/>
</dbReference>
<dbReference type="SUPFAM" id="SSF48498">
    <property type="entry name" value="Tetracyclin repressor-like, C-terminal domain"/>
    <property type="match status" value="1"/>
</dbReference>
<dbReference type="InterPro" id="IPR001647">
    <property type="entry name" value="HTH_TetR"/>
</dbReference>
<evidence type="ECO:0000256" key="3">
    <source>
        <dbReference type="ARBA" id="ARBA00023163"/>
    </source>
</evidence>
<dbReference type="Gene3D" id="1.10.357.10">
    <property type="entry name" value="Tetracycline Repressor, domain 2"/>
    <property type="match status" value="1"/>
</dbReference>
<comment type="caution">
    <text evidence="6">The sequence shown here is derived from an EMBL/GenBank/DDBJ whole genome shotgun (WGS) entry which is preliminary data.</text>
</comment>
<dbReference type="Pfam" id="PF02909">
    <property type="entry name" value="TetR_C_1"/>
    <property type="match status" value="1"/>
</dbReference>
<dbReference type="AlphaFoldDB" id="A0A9Q4HW79"/>
<organism evidence="6 7">
    <name type="scientific">Bacillus inaquosorum</name>
    <dbReference type="NCBI Taxonomy" id="483913"/>
    <lineage>
        <taxon>Bacteria</taxon>
        <taxon>Bacillati</taxon>
        <taxon>Bacillota</taxon>
        <taxon>Bacilli</taxon>
        <taxon>Bacillales</taxon>
        <taxon>Bacillaceae</taxon>
        <taxon>Bacillus</taxon>
    </lineage>
</organism>
<evidence type="ECO:0000313" key="6">
    <source>
        <dbReference type="EMBL" id="MCY9230482.1"/>
    </source>
</evidence>
<dbReference type="PROSITE" id="PS50977">
    <property type="entry name" value="HTH_TETR_2"/>
    <property type="match status" value="1"/>
</dbReference>
<gene>
    <name evidence="6" type="ORF">MOE99_14225</name>
</gene>
<dbReference type="RefSeq" id="WP_268288748.1">
    <property type="nucleotide sequence ID" value="NZ_JALALE010000004.1"/>
</dbReference>
<evidence type="ECO:0000256" key="1">
    <source>
        <dbReference type="ARBA" id="ARBA00023015"/>
    </source>
</evidence>
<dbReference type="Proteomes" id="UP001066278">
    <property type="component" value="Unassembled WGS sequence"/>
</dbReference>
<accession>A0A9Q4HW79</accession>
<evidence type="ECO:0000259" key="5">
    <source>
        <dbReference type="PROSITE" id="PS50977"/>
    </source>
</evidence>
<proteinExistence type="predicted"/>
<keyword evidence="3" id="KW-0804">Transcription</keyword>
<dbReference type="GO" id="GO:0045892">
    <property type="term" value="P:negative regulation of DNA-templated transcription"/>
    <property type="evidence" value="ECO:0007669"/>
    <property type="project" value="InterPro"/>
</dbReference>
<dbReference type="GO" id="GO:0003677">
    <property type="term" value="F:DNA binding"/>
    <property type="evidence" value="ECO:0007669"/>
    <property type="project" value="UniProtKB-UniRule"/>
</dbReference>
<dbReference type="Pfam" id="PF00440">
    <property type="entry name" value="TetR_N"/>
    <property type="match status" value="1"/>
</dbReference>
<sequence>MMNNFENVNNRRTRPAKSPLSRDIIIRTAYKLLSENGISGMSMRKVAKALDTGPASLYVYVDNYQKLSSDVLDYALRDVQLIEGDTVSWKDAIIQVLKSYFITLVKTPGLAELTLTTTPNGSNSMDINECLLRNLQAGGISPRGAAWGLDILLLYASSIAVERSRHQEKDIALEAMRTSYNIIDKAKYPMISMLNSELFSGDGDERFVWGIEVILQGILSMKK</sequence>
<feature type="DNA-binding region" description="H-T-H motif" evidence="4">
    <location>
        <begin position="42"/>
        <end position="61"/>
    </location>
</feature>
<feature type="domain" description="HTH tetR-type" evidence="5">
    <location>
        <begin position="19"/>
        <end position="79"/>
    </location>
</feature>
<name>A0A9Q4HW79_9BACI</name>
<protein>
    <submittedName>
        <fullName evidence="6">TetR/AcrR family transcriptional regulator C-terminal domain-containing protein</fullName>
    </submittedName>
</protein>
<evidence type="ECO:0000313" key="7">
    <source>
        <dbReference type="Proteomes" id="UP001066278"/>
    </source>
</evidence>
<evidence type="ECO:0000256" key="2">
    <source>
        <dbReference type="ARBA" id="ARBA00023125"/>
    </source>
</evidence>
<dbReference type="InterPro" id="IPR036271">
    <property type="entry name" value="Tet_transcr_reg_TetR-rel_C_sf"/>
</dbReference>
<reference evidence="6" key="1">
    <citation type="submission" date="2022-02" db="EMBL/GenBank/DDBJ databases">
        <title>Crop Bioprotection Bacillus Genome Sequencing.</title>
        <authorList>
            <person name="Dunlap C."/>
        </authorList>
    </citation>
    <scope>NUCLEOTIDE SEQUENCE</scope>
    <source>
        <strain evidence="6">T20C13</strain>
    </source>
</reference>
<dbReference type="SUPFAM" id="SSF46689">
    <property type="entry name" value="Homeodomain-like"/>
    <property type="match status" value="1"/>
</dbReference>
<dbReference type="InterPro" id="IPR004111">
    <property type="entry name" value="Repressor_TetR_C"/>
</dbReference>
<keyword evidence="2 4" id="KW-0238">DNA-binding</keyword>
<evidence type="ECO:0000256" key="4">
    <source>
        <dbReference type="PROSITE-ProRule" id="PRU00335"/>
    </source>
</evidence>
<dbReference type="InterPro" id="IPR009057">
    <property type="entry name" value="Homeodomain-like_sf"/>
</dbReference>